<dbReference type="Proteomes" id="UP000772618">
    <property type="component" value="Unassembled WGS sequence"/>
</dbReference>
<reference evidence="3 4" key="1">
    <citation type="submission" date="2021-05" db="EMBL/GenBank/DDBJ databases">
        <title>A Polyphasic approach of four new species of the genus Ohtaekwangia: Ohtaekwangia histidinii sp. nov., Ohtaekwangia cretensis sp. nov., Ohtaekwangia indiensis sp. nov., Ohtaekwangia reichenbachii sp. nov. from diverse environment.</title>
        <authorList>
            <person name="Octaviana S."/>
        </authorList>
    </citation>
    <scope>NUCLEOTIDE SEQUENCE [LARGE SCALE GENOMIC DNA]</scope>
    <source>
        <strain evidence="3 4">PWU20</strain>
    </source>
</reference>
<gene>
    <name evidence="3" type="ORF">KK060_13215</name>
</gene>
<dbReference type="Gene3D" id="3.90.1640.10">
    <property type="entry name" value="inorganic pyrophosphatase (n-terminal core)"/>
    <property type="match status" value="1"/>
</dbReference>
<dbReference type="InterPro" id="IPR038763">
    <property type="entry name" value="DHH_sf"/>
</dbReference>
<feature type="domain" description="DDH" evidence="1">
    <location>
        <begin position="16"/>
        <end position="167"/>
    </location>
</feature>
<evidence type="ECO:0000259" key="1">
    <source>
        <dbReference type="Pfam" id="PF01368"/>
    </source>
</evidence>
<dbReference type="PANTHER" id="PTHR47618:SF1">
    <property type="entry name" value="BIFUNCTIONAL OLIGORIBONUCLEASE AND PAP PHOSPHATASE NRNA"/>
    <property type="match status" value="1"/>
</dbReference>
<evidence type="ECO:0000313" key="4">
    <source>
        <dbReference type="Proteomes" id="UP000772618"/>
    </source>
</evidence>
<organism evidence="3 4">
    <name type="scientific">Chryseosolibacter indicus</name>
    <dbReference type="NCBI Taxonomy" id="2782351"/>
    <lineage>
        <taxon>Bacteria</taxon>
        <taxon>Pseudomonadati</taxon>
        <taxon>Bacteroidota</taxon>
        <taxon>Cytophagia</taxon>
        <taxon>Cytophagales</taxon>
        <taxon>Chryseotaleaceae</taxon>
        <taxon>Chryseosolibacter</taxon>
    </lineage>
</organism>
<name>A0ABS5VS30_9BACT</name>
<dbReference type="Pfam" id="PF01368">
    <property type="entry name" value="DHH"/>
    <property type="match status" value="1"/>
</dbReference>
<dbReference type="RefSeq" id="WP_254154208.1">
    <property type="nucleotide sequence ID" value="NZ_JAHESD010000028.1"/>
</dbReference>
<evidence type="ECO:0000313" key="3">
    <source>
        <dbReference type="EMBL" id="MBT1704247.1"/>
    </source>
</evidence>
<dbReference type="Gene3D" id="3.10.310.30">
    <property type="match status" value="1"/>
</dbReference>
<keyword evidence="4" id="KW-1185">Reference proteome</keyword>
<dbReference type="PANTHER" id="PTHR47618">
    <property type="entry name" value="BIFUNCTIONAL OLIGORIBONUCLEASE AND PAP PHOSPHATASE NRNA"/>
    <property type="match status" value="1"/>
</dbReference>
<dbReference type="InterPro" id="IPR051319">
    <property type="entry name" value="Oligoribo/pAp-PDE_c-di-AMP_PDE"/>
</dbReference>
<protein>
    <submittedName>
        <fullName evidence="3">Bifunctional oligoribonuclease/PAP phosphatase NrnA</fullName>
    </submittedName>
</protein>
<evidence type="ECO:0000259" key="2">
    <source>
        <dbReference type="Pfam" id="PF02272"/>
    </source>
</evidence>
<dbReference type="InterPro" id="IPR001667">
    <property type="entry name" value="DDH_dom"/>
</dbReference>
<proteinExistence type="predicted"/>
<comment type="caution">
    <text evidence="3">The sequence shown here is derived from an EMBL/GenBank/DDBJ whole genome shotgun (WGS) entry which is preliminary data.</text>
</comment>
<dbReference type="SUPFAM" id="SSF64182">
    <property type="entry name" value="DHH phosphoesterases"/>
    <property type="match status" value="1"/>
</dbReference>
<sequence>MQNIQGFKELISSPKKVVILTHFKPDADALGSSLGLAGYLKKRHHTVKVITPSDYPEFLTWMPGNNDVLIFQKDRPAIAEGYINNADVIFCLDFSSLKRINELGEMVAKSAAIKVLVDHHLEPESFAHYEQWDTSAASTAELVYDLIREVGDEALIDSDISNCLYAGLMTDTGSFRHPNTTHKVFQVASALVAKGADPSKVSKLIYDTNSLERLRLMGFVLSEKLQVLPEYRTAYITLSTEDLKKFGSQTGDTEGLVNYGLSIKNIKLSVMISDRKENIKLSLRSLGDFSVNEMARKHFDGGGHKNAAGGQTTLTLDQTVKKFLDLLPNYKEELLKD</sequence>
<dbReference type="InterPro" id="IPR003156">
    <property type="entry name" value="DHHA1_dom"/>
</dbReference>
<dbReference type="Pfam" id="PF02272">
    <property type="entry name" value="DHHA1"/>
    <property type="match status" value="1"/>
</dbReference>
<feature type="domain" description="DHHA1" evidence="2">
    <location>
        <begin position="245"/>
        <end position="327"/>
    </location>
</feature>
<accession>A0ABS5VS30</accession>
<dbReference type="EMBL" id="JAHESD010000028">
    <property type="protein sequence ID" value="MBT1704247.1"/>
    <property type="molecule type" value="Genomic_DNA"/>
</dbReference>